<protein>
    <submittedName>
        <fullName evidence="1">Uncharacterized protein</fullName>
    </submittedName>
</protein>
<dbReference type="Proteomes" id="UP000235145">
    <property type="component" value="Unassembled WGS sequence"/>
</dbReference>
<dbReference type="EMBL" id="NBSK02000001">
    <property type="protein sequence ID" value="KAJ0227612.1"/>
    <property type="molecule type" value="Genomic_DNA"/>
</dbReference>
<evidence type="ECO:0000313" key="1">
    <source>
        <dbReference type="EMBL" id="KAJ0227612.1"/>
    </source>
</evidence>
<comment type="caution">
    <text evidence="1">The sequence shown here is derived from an EMBL/GenBank/DDBJ whole genome shotgun (WGS) entry which is preliminary data.</text>
</comment>
<gene>
    <name evidence="1" type="ORF">LSAT_V11C100030140</name>
</gene>
<keyword evidence="2" id="KW-1185">Reference proteome</keyword>
<reference evidence="1 2" key="1">
    <citation type="journal article" date="2017" name="Nat. Commun.">
        <title>Genome assembly with in vitro proximity ligation data and whole-genome triplication in lettuce.</title>
        <authorList>
            <person name="Reyes-Chin-Wo S."/>
            <person name="Wang Z."/>
            <person name="Yang X."/>
            <person name="Kozik A."/>
            <person name="Arikit S."/>
            <person name="Song C."/>
            <person name="Xia L."/>
            <person name="Froenicke L."/>
            <person name="Lavelle D.O."/>
            <person name="Truco M.J."/>
            <person name="Xia R."/>
            <person name="Zhu S."/>
            <person name="Xu C."/>
            <person name="Xu H."/>
            <person name="Xu X."/>
            <person name="Cox K."/>
            <person name="Korf I."/>
            <person name="Meyers B.C."/>
            <person name="Michelmore R.W."/>
        </authorList>
    </citation>
    <scope>NUCLEOTIDE SEQUENCE [LARGE SCALE GENOMIC DNA]</scope>
    <source>
        <strain evidence="2">cv. Salinas</strain>
        <tissue evidence="1">Seedlings</tissue>
    </source>
</reference>
<organism evidence="1 2">
    <name type="scientific">Lactuca sativa</name>
    <name type="common">Garden lettuce</name>
    <dbReference type="NCBI Taxonomy" id="4236"/>
    <lineage>
        <taxon>Eukaryota</taxon>
        <taxon>Viridiplantae</taxon>
        <taxon>Streptophyta</taxon>
        <taxon>Embryophyta</taxon>
        <taxon>Tracheophyta</taxon>
        <taxon>Spermatophyta</taxon>
        <taxon>Magnoliopsida</taxon>
        <taxon>eudicotyledons</taxon>
        <taxon>Gunneridae</taxon>
        <taxon>Pentapetalae</taxon>
        <taxon>asterids</taxon>
        <taxon>campanulids</taxon>
        <taxon>Asterales</taxon>
        <taxon>Asteraceae</taxon>
        <taxon>Cichorioideae</taxon>
        <taxon>Cichorieae</taxon>
        <taxon>Lactucinae</taxon>
        <taxon>Lactuca</taxon>
    </lineage>
</organism>
<accession>A0A9R1XYB4</accession>
<evidence type="ECO:0000313" key="2">
    <source>
        <dbReference type="Proteomes" id="UP000235145"/>
    </source>
</evidence>
<dbReference type="AlphaFoldDB" id="A0A9R1XYB4"/>
<proteinExistence type="predicted"/>
<name>A0A9R1XYB4_LACSA</name>
<sequence>MGGLHVAMEDVVEQGLFRGARVGEEESIYINRSCMVLVRLCNRLKRWLWLRILETIVNLLEALSATFFWVGDDIQRKISWIKWEIVLNSIDKVGLGVGSLKALNLALLQKWR</sequence>